<evidence type="ECO:0000313" key="1">
    <source>
        <dbReference type="EMBL" id="JAH01939.1"/>
    </source>
</evidence>
<dbReference type="AlphaFoldDB" id="A0A0E9PBP0"/>
<protein>
    <submittedName>
        <fullName evidence="1">Uncharacterized protein</fullName>
    </submittedName>
</protein>
<accession>A0A0E9PBP0</accession>
<organism evidence="1">
    <name type="scientific">Anguilla anguilla</name>
    <name type="common">European freshwater eel</name>
    <name type="synonym">Muraena anguilla</name>
    <dbReference type="NCBI Taxonomy" id="7936"/>
    <lineage>
        <taxon>Eukaryota</taxon>
        <taxon>Metazoa</taxon>
        <taxon>Chordata</taxon>
        <taxon>Craniata</taxon>
        <taxon>Vertebrata</taxon>
        <taxon>Euteleostomi</taxon>
        <taxon>Actinopterygii</taxon>
        <taxon>Neopterygii</taxon>
        <taxon>Teleostei</taxon>
        <taxon>Anguilliformes</taxon>
        <taxon>Anguillidae</taxon>
        <taxon>Anguilla</taxon>
    </lineage>
</organism>
<proteinExistence type="predicted"/>
<reference evidence="1" key="1">
    <citation type="submission" date="2014-11" db="EMBL/GenBank/DDBJ databases">
        <authorList>
            <person name="Amaro Gonzalez C."/>
        </authorList>
    </citation>
    <scope>NUCLEOTIDE SEQUENCE</scope>
</reference>
<name>A0A0E9PBP0_ANGAN</name>
<dbReference type="EMBL" id="GBXM01106638">
    <property type="protein sequence ID" value="JAH01939.1"/>
    <property type="molecule type" value="Transcribed_RNA"/>
</dbReference>
<sequence length="28" mass="3336">MVLKILINHNGRCPINPVCLRIDYFYTE</sequence>
<reference evidence="1" key="2">
    <citation type="journal article" date="2015" name="Fish Shellfish Immunol.">
        <title>Early steps in the European eel (Anguilla anguilla)-Vibrio vulnificus interaction in the gills: Role of the RtxA13 toxin.</title>
        <authorList>
            <person name="Callol A."/>
            <person name="Pajuelo D."/>
            <person name="Ebbesson L."/>
            <person name="Teles M."/>
            <person name="MacKenzie S."/>
            <person name="Amaro C."/>
        </authorList>
    </citation>
    <scope>NUCLEOTIDE SEQUENCE</scope>
</reference>